<feature type="domain" description="HTH tetR-type" evidence="5">
    <location>
        <begin position="87"/>
        <end position="147"/>
    </location>
</feature>
<dbReference type="PRINTS" id="PR00455">
    <property type="entry name" value="HTHTETR"/>
</dbReference>
<dbReference type="eggNOG" id="COG1309">
    <property type="taxonomic scope" value="Bacteria"/>
</dbReference>
<dbReference type="Proteomes" id="UP000013304">
    <property type="component" value="Chromosome"/>
</dbReference>
<dbReference type="Pfam" id="PF00440">
    <property type="entry name" value="TetR_N"/>
    <property type="match status" value="1"/>
</dbReference>
<keyword evidence="2 4" id="KW-0238">DNA-binding</keyword>
<evidence type="ECO:0000256" key="1">
    <source>
        <dbReference type="ARBA" id="ARBA00023015"/>
    </source>
</evidence>
<evidence type="ECO:0000256" key="4">
    <source>
        <dbReference type="PROSITE-ProRule" id="PRU00335"/>
    </source>
</evidence>
<dbReference type="PANTHER" id="PTHR30055">
    <property type="entry name" value="HTH-TYPE TRANSCRIPTIONAL REGULATOR RUTR"/>
    <property type="match status" value="1"/>
</dbReference>
<accession>N0CZ84</accession>
<organism evidence="6 7">
    <name type="scientific">Streptomyces microflavus DSM 40593</name>
    <dbReference type="NCBI Taxonomy" id="1303692"/>
    <lineage>
        <taxon>Bacteria</taxon>
        <taxon>Bacillati</taxon>
        <taxon>Actinomycetota</taxon>
        <taxon>Actinomycetes</taxon>
        <taxon>Kitasatosporales</taxon>
        <taxon>Streptomycetaceae</taxon>
        <taxon>Streptomyces</taxon>
    </lineage>
</organism>
<evidence type="ECO:0000259" key="5">
    <source>
        <dbReference type="PROSITE" id="PS50977"/>
    </source>
</evidence>
<feature type="DNA-binding region" description="H-T-H motif" evidence="4">
    <location>
        <begin position="110"/>
        <end position="129"/>
    </location>
</feature>
<dbReference type="PATRIC" id="fig|1303692.3.peg.3984"/>
<dbReference type="InterPro" id="IPR001647">
    <property type="entry name" value="HTH_TetR"/>
</dbReference>
<dbReference type="Gene3D" id="1.10.357.10">
    <property type="entry name" value="Tetracycline Repressor, domain 2"/>
    <property type="match status" value="1"/>
</dbReference>
<keyword evidence="1" id="KW-0805">Transcription regulation</keyword>
<dbReference type="HOGENOM" id="CLU_069356_2_0_11"/>
<evidence type="ECO:0000256" key="3">
    <source>
        <dbReference type="ARBA" id="ARBA00023163"/>
    </source>
</evidence>
<protein>
    <submittedName>
        <fullName evidence="6">TetR-family transcriptional regulator</fullName>
    </submittedName>
</protein>
<name>N0CZ84_STRMI</name>
<dbReference type="InterPro" id="IPR023772">
    <property type="entry name" value="DNA-bd_HTH_TetR-type_CS"/>
</dbReference>
<dbReference type="SUPFAM" id="SSF46689">
    <property type="entry name" value="Homeodomain-like"/>
    <property type="match status" value="1"/>
</dbReference>
<dbReference type="AlphaFoldDB" id="N0CZ84"/>
<dbReference type="InterPro" id="IPR050109">
    <property type="entry name" value="HTH-type_TetR-like_transc_reg"/>
</dbReference>
<gene>
    <name evidence="6" type="ORF">SFUL_3981</name>
</gene>
<dbReference type="PROSITE" id="PS50977">
    <property type="entry name" value="HTH_TETR_2"/>
    <property type="match status" value="1"/>
</dbReference>
<keyword evidence="3" id="KW-0804">Transcription</keyword>
<dbReference type="GO" id="GO:0003700">
    <property type="term" value="F:DNA-binding transcription factor activity"/>
    <property type="evidence" value="ECO:0007669"/>
    <property type="project" value="TreeGrafter"/>
</dbReference>
<evidence type="ECO:0000256" key="2">
    <source>
        <dbReference type="ARBA" id="ARBA00023125"/>
    </source>
</evidence>
<evidence type="ECO:0000313" key="7">
    <source>
        <dbReference type="Proteomes" id="UP000013304"/>
    </source>
</evidence>
<dbReference type="PANTHER" id="PTHR30055:SF234">
    <property type="entry name" value="HTH-TYPE TRANSCRIPTIONAL REGULATOR BETI"/>
    <property type="match status" value="1"/>
</dbReference>
<reference evidence="6 7" key="1">
    <citation type="submission" date="2013-04" db="EMBL/GenBank/DDBJ databases">
        <title>Complete genome sequence of Streptomyces fulvissimus.</title>
        <authorList>
            <person name="Myronovskyi M."/>
            <person name="Tokovenko B."/>
            <person name="Manderscheid N."/>
            <person name="Petzke L."/>
            <person name="Luzhetskyy A."/>
        </authorList>
    </citation>
    <scope>NUCLEOTIDE SEQUENCE [LARGE SCALE GENOMIC DNA]</scope>
    <source>
        <strain evidence="6 7">DSM 40593</strain>
    </source>
</reference>
<dbReference type="GO" id="GO:0000976">
    <property type="term" value="F:transcription cis-regulatory region binding"/>
    <property type="evidence" value="ECO:0007669"/>
    <property type="project" value="TreeGrafter"/>
</dbReference>
<evidence type="ECO:0000313" key="6">
    <source>
        <dbReference type="EMBL" id="AGK78883.1"/>
    </source>
</evidence>
<dbReference type="KEGG" id="sfi:SFUL_3981"/>
<proteinExistence type="predicted"/>
<dbReference type="EMBL" id="CP005080">
    <property type="protein sequence ID" value="AGK78883.1"/>
    <property type="molecule type" value="Genomic_DNA"/>
</dbReference>
<dbReference type="InterPro" id="IPR009057">
    <property type="entry name" value="Homeodomain-like_sf"/>
</dbReference>
<dbReference type="PROSITE" id="PS01081">
    <property type="entry name" value="HTH_TETR_1"/>
    <property type="match status" value="1"/>
</dbReference>
<sequence length="281" mass="29561">MLVTSTPAEVKGVRFMVMSGEKAGGGNGNGSVAGAVEEERAGVSASAQVPASALARTSAQAQAQALTQAPAPAPTQARVSLRERKKQLTYRAISDAAVAMFLERGFDKVSVAEVAAAADISKPTLFRYFPAKEDLALHRFADREDEAARVVGGRAPGASPLEALRRHFLAGLDRRDPATGLCDAHQVLAFHRLLYGTPSLVARLYAYQGRSEAGLARALGGGVTARLAAGQVIAVLRILAEENWRRIDAGESADRVYAGAVQAAEEAFVQLRSGLEPEGRG</sequence>
<dbReference type="OrthoDB" id="5185169at2"/>